<evidence type="ECO:0000313" key="3">
    <source>
        <dbReference type="Proteomes" id="UP000277498"/>
    </source>
</evidence>
<accession>A0A3P5WF53</accession>
<dbReference type="RefSeq" id="WP_124084743.1">
    <property type="nucleotide sequence ID" value="NZ_UXAW01000032.1"/>
</dbReference>
<keyword evidence="3" id="KW-1185">Reference proteome</keyword>
<sequence>MTRSPPLLFRLRICLTILSVLALLTGTWAQAATPVTGPLTALVICGGEGEKTVWLDGAGNEHPAPHDCCDCALCDVAAGEFPQAQSLVHPATWQRGAPPAAAGTIAPSRHRCLPPSRGPPPFPARMSLFSAISAMAEDAAGLRASARTIPA</sequence>
<protein>
    <recommendedName>
        <fullName evidence="4">DUF2946 domain-containing protein</fullName>
    </recommendedName>
</protein>
<dbReference type="Proteomes" id="UP000277498">
    <property type="component" value="Unassembled WGS sequence"/>
</dbReference>
<evidence type="ECO:0000313" key="2">
    <source>
        <dbReference type="EMBL" id="VDC19915.1"/>
    </source>
</evidence>
<gene>
    <name evidence="2" type="ORF">XINFAN_00302</name>
</gene>
<feature type="signal peptide" evidence="1">
    <location>
        <begin position="1"/>
        <end position="31"/>
    </location>
</feature>
<dbReference type="EMBL" id="UXAW01000032">
    <property type="protein sequence ID" value="VDC19915.1"/>
    <property type="molecule type" value="Genomic_DNA"/>
</dbReference>
<keyword evidence="1" id="KW-0732">Signal</keyword>
<evidence type="ECO:0008006" key="4">
    <source>
        <dbReference type="Google" id="ProtNLM"/>
    </source>
</evidence>
<evidence type="ECO:0000256" key="1">
    <source>
        <dbReference type="SAM" id="SignalP"/>
    </source>
</evidence>
<proteinExistence type="predicted"/>
<dbReference type="Pfam" id="PF11162">
    <property type="entry name" value="DUF2946"/>
    <property type="match status" value="1"/>
</dbReference>
<dbReference type="InterPro" id="IPR021333">
    <property type="entry name" value="DUF2946"/>
</dbReference>
<dbReference type="OrthoDB" id="7778362at2"/>
<feature type="chain" id="PRO_5018039345" description="DUF2946 domain-containing protein" evidence="1">
    <location>
        <begin position="32"/>
        <end position="151"/>
    </location>
</feature>
<name>A0A3P5WF53_9RHOB</name>
<reference evidence="2 3" key="1">
    <citation type="submission" date="2018-11" db="EMBL/GenBank/DDBJ databases">
        <authorList>
            <person name="Criscuolo A."/>
        </authorList>
    </citation>
    <scope>NUCLEOTIDE SEQUENCE [LARGE SCALE GENOMIC DNA]</scope>
    <source>
        <strain evidence="2">ACIP111625</strain>
    </source>
</reference>
<dbReference type="AlphaFoldDB" id="A0A3P5WF53"/>
<organism evidence="2 3">
    <name type="scientific">Pseudogemmobacter humi</name>
    <dbReference type="NCBI Taxonomy" id="2483812"/>
    <lineage>
        <taxon>Bacteria</taxon>
        <taxon>Pseudomonadati</taxon>
        <taxon>Pseudomonadota</taxon>
        <taxon>Alphaproteobacteria</taxon>
        <taxon>Rhodobacterales</taxon>
        <taxon>Paracoccaceae</taxon>
        <taxon>Pseudogemmobacter</taxon>
    </lineage>
</organism>